<accession>A0A5N5FUG0</accession>
<keyword evidence="1" id="KW-0863">Zinc-finger</keyword>
<keyword evidence="1" id="KW-0862">Zinc</keyword>
<feature type="domain" description="CCHC-type" evidence="2">
    <location>
        <begin position="273"/>
        <end position="287"/>
    </location>
</feature>
<name>A0A5N5FUG0_9ROSA</name>
<dbReference type="Pfam" id="PF14223">
    <property type="entry name" value="Retrotran_gag_2"/>
    <property type="match status" value="1"/>
</dbReference>
<evidence type="ECO:0000256" key="1">
    <source>
        <dbReference type="PROSITE-ProRule" id="PRU00047"/>
    </source>
</evidence>
<dbReference type="Gene3D" id="4.10.60.10">
    <property type="entry name" value="Zinc finger, CCHC-type"/>
    <property type="match status" value="1"/>
</dbReference>
<dbReference type="PROSITE" id="PS50158">
    <property type="entry name" value="ZF_CCHC"/>
    <property type="match status" value="1"/>
</dbReference>
<keyword evidence="4" id="KW-1185">Reference proteome</keyword>
<dbReference type="InterPro" id="IPR001878">
    <property type="entry name" value="Znf_CCHC"/>
</dbReference>
<dbReference type="PANTHER" id="PTHR47481">
    <property type="match status" value="1"/>
</dbReference>
<sequence>MVSASQLQIVQSPITSLISTMSTSVTAKLDETNYLVWHFQMELLLEGYGIMGFVDGSTHCPARFTHCPDEIGCSQESDDYKIWKMHDRALMQLITATLSSPTISCAIGNTSRDYLSAAGVKFDDDDIVILTLTGLPSEYNTVRSIIRGREHVISLKDLRAQLLVEEAMIESTSALSFLTVMTANTGGSQTSFKGNFGHQSPSYTYTGATSSYSNNYGGSQYKPFYNKNKNKGKFQYGQGEPKFGNNRSFYPNHVRGILGNSPTQQLPNTGNPCQICGKYGHLADTCRFRNTDSAFTEGCQICGKRNHSAQFCHFRNANINSNSGGMNDMHVNASGSPVESNLSQQVWLTDSGATNHMTADLNNLSLATPFPSSEMIQTASGEGLPVSYRGFSILQTPFHTLKLNSVLYVPKIS</sequence>
<dbReference type="InterPro" id="IPR054722">
    <property type="entry name" value="PolX-like_BBD"/>
</dbReference>
<comment type="caution">
    <text evidence="3">The sequence shown here is derived from an EMBL/GenBank/DDBJ whole genome shotgun (WGS) entry which is preliminary data.</text>
</comment>
<dbReference type="Pfam" id="PF22936">
    <property type="entry name" value="Pol_BBD"/>
    <property type="match status" value="1"/>
</dbReference>
<reference evidence="3 4" key="1">
    <citation type="submission" date="2019-09" db="EMBL/GenBank/DDBJ databases">
        <authorList>
            <person name="Ou C."/>
        </authorList>
    </citation>
    <scope>NUCLEOTIDE SEQUENCE [LARGE SCALE GENOMIC DNA]</scope>
    <source>
        <strain evidence="3">S2</strain>
        <tissue evidence="3">Leaf</tissue>
    </source>
</reference>
<dbReference type="OrthoDB" id="913062at2759"/>
<dbReference type="GO" id="GO:0008270">
    <property type="term" value="F:zinc ion binding"/>
    <property type="evidence" value="ECO:0007669"/>
    <property type="project" value="UniProtKB-KW"/>
</dbReference>
<dbReference type="PANTHER" id="PTHR47481:SF22">
    <property type="entry name" value="RETROTRANSPOSON GAG DOMAIN-CONTAINING PROTEIN"/>
    <property type="match status" value="1"/>
</dbReference>
<evidence type="ECO:0000313" key="4">
    <source>
        <dbReference type="Proteomes" id="UP000327157"/>
    </source>
</evidence>
<dbReference type="Proteomes" id="UP000327157">
    <property type="component" value="Chromosome 11"/>
</dbReference>
<evidence type="ECO:0000313" key="3">
    <source>
        <dbReference type="EMBL" id="KAB2606788.1"/>
    </source>
</evidence>
<gene>
    <name evidence="3" type="ORF">D8674_006505</name>
</gene>
<dbReference type="GO" id="GO:0003676">
    <property type="term" value="F:nucleic acid binding"/>
    <property type="evidence" value="ECO:0007669"/>
    <property type="project" value="InterPro"/>
</dbReference>
<evidence type="ECO:0000259" key="2">
    <source>
        <dbReference type="PROSITE" id="PS50158"/>
    </source>
</evidence>
<proteinExistence type="predicted"/>
<keyword evidence="1" id="KW-0479">Metal-binding</keyword>
<dbReference type="InterPro" id="IPR036875">
    <property type="entry name" value="Znf_CCHC_sf"/>
</dbReference>
<dbReference type="AlphaFoldDB" id="A0A5N5FUG0"/>
<dbReference type="SUPFAM" id="SSF57756">
    <property type="entry name" value="Retrovirus zinc finger-like domains"/>
    <property type="match status" value="1"/>
</dbReference>
<organism evidence="3 4">
    <name type="scientific">Pyrus ussuriensis x Pyrus communis</name>
    <dbReference type="NCBI Taxonomy" id="2448454"/>
    <lineage>
        <taxon>Eukaryota</taxon>
        <taxon>Viridiplantae</taxon>
        <taxon>Streptophyta</taxon>
        <taxon>Embryophyta</taxon>
        <taxon>Tracheophyta</taxon>
        <taxon>Spermatophyta</taxon>
        <taxon>Magnoliopsida</taxon>
        <taxon>eudicotyledons</taxon>
        <taxon>Gunneridae</taxon>
        <taxon>Pentapetalae</taxon>
        <taxon>rosids</taxon>
        <taxon>fabids</taxon>
        <taxon>Rosales</taxon>
        <taxon>Rosaceae</taxon>
        <taxon>Amygdaloideae</taxon>
        <taxon>Maleae</taxon>
        <taxon>Pyrus</taxon>
    </lineage>
</organism>
<dbReference type="EMBL" id="SMOL01000559">
    <property type="protein sequence ID" value="KAB2606788.1"/>
    <property type="molecule type" value="Genomic_DNA"/>
</dbReference>
<reference evidence="3 4" key="3">
    <citation type="submission" date="2019-11" db="EMBL/GenBank/DDBJ databases">
        <title>A de novo genome assembly of a pear dwarfing rootstock.</title>
        <authorList>
            <person name="Wang F."/>
            <person name="Wang J."/>
            <person name="Li S."/>
            <person name="Zhang Y."/>
            <person name="Fang M."/>
            <person name="Ma L."/>
            <person name="Zhao Y."/>
            <person name="Jiang S."/>
        </authorList>
    </citation>
    <scope>NUCLEOTIDE SEQUENCE [LARGE SCALE GENOMIC DNA]</scope>
    <source>
        <strain evidence="3">S2</strain>
        <tissue evidence="3">Leaf</tissue>
    </source>
</reference>
<reference evidence="4" key="2">
    <citation type="submission" date="2019-10" db="EMBL/GenBank/DDBJ databases">
        <title>A de novo genome assembly of a pear dwarfing rootstock.</title>
        <authorList>
            <person name="Wang F."/>
            <person name="Wang J."/>
            <person name="Li S."/>
            <person name="Zhang Y."/>
            <person name="Fang M."/>
            <person name="Ma L."/>
            <person name="Zhao Y."/>
            <person name="Jiang S."/>
        </authorList>
    </citation>
    <scope>NUCLEOTIDE SEQUENCE [LARGE SCALE GENOMIC DNA]</scope>
</reference>
<protein>
    <submittedName>
        <fullName evidence="3">S2-RNase</fullName>
    </submittedName>
</protein>